<accession>A0A0A0BU54</accession>
<keyword evidence="4" id="KW-1185">Reference proteome</keyword>
<keyword evidence="1" id="KW-0418">Kinase</keyword>
<dbReference type="CDD" id="cd16936">
    <property type="entry name" value="HATPase_RsbW-like"/>
    <property type="match status" value="1"/>
</dbReference>
<evidence type="ECO:0000313" key="3">
    <source>
        <dbReference type="EMBL" id="KGM11505.1"/>
    </source>
</evidence>
<dbReference type="AlphaFoldDB" id="A0A0A0BU54"/>
<dbReference type="PANTHER" id="PTHR35526">
    <property type="entry name" value="ANTI-SIGMA-F FACTOR RSBW-RELATED"/>
    <property type="match status" value="1"/>
</dbReference>
<organism evidence="3 4">
    <name type="scientific">Cellulomonas carbonis T26</name>
    <dbReference type="NCBI Taxonomy" id="947969"/>
    <lineage>
        <taxon>Bacteria</taxon>
        <taxon>Bacillati</taxon>
        <taxon>Actinomycetota</taxon>
        <taxon>Actinomycetes</taxon>
        <taxon>Micrococcales</taxon>
        <taxon>Cellulomonadaceae</taxon>
        <taxon>Cellulomonas</taxon>
    </lineage>
</organism>
<dbReference type="InterPro" id="IPR003594">
    <property type="entry name" value="HATPase_dom"/>
</dbReference>
<keyword evidence="1" id="KW-0808">Transferase</keyword>
<dbReference type="EMBL" id="AXCY01000020">
    <property type="protein sequence ID" value="KGM11505.1"/>
    <property type="molecule type" value="Genomic_DNA"/>
</dbReference>
<dbReference type="Pfam" id="PF13581">
    <property type="entry name" value="HATPase_c_2"/>
    <property type="match status" value="1"/>
</dbReference>
<feature type="domain" description="Histidine kinase/HSP90-like ATPase" evidence="2">
    <location>
        <begin position="7"/>
        <end position="115"/>
    </location>
</feature>
<dbReference type="RefSeq" id="WP_052426044.1">
    <property type="nucleotide sequence ID" value="NZ_AXCY01000020.1"/>
</dbReference>
<dbReference type="Proteomes" id="UP000029839">
    <property type="component" value="Unassembled WGS sequence"/>
</dbReference>
<dbReference type="SUPFAM" id="SSF55874">
    <property type="entry name" value="ATPase domain of HSP90 chaperone/DNA topoisomerase II/histidine kinase"/>
    <property type="match status" value="1"/>
</dbReference>
<reference evidence="3 4" key="1">
    <citation type="submission" date="2013-08" db="EMBL/GenBank/DDBJ databases">
        <title>Genome sequencing of Cellulomonas carbonis T26.</title>
        <authorList>
            <person name="Chen F."/>
            <person name="Li Y."/>
            <person name="Wang G."/>
        </authorList>
    </citation>
    <scope>NUCLEOTIDE SEQUENCE [LARGE SCALE GENOMIC DNA]</scope>
    <source>
        <strain evidence="3 4">T26</strain>
    </source>
</reference>
<keyword evidence="1" id="KW-0723">Serine/threonine-protein kinase</keyword>
<comment type="caution">
    <text evidence="3">The sequence shown here is derived from an EMBL/GenBank/DDBJ whole genome shotgun (WGS) entry which is preliminary data.</text>
</comment>
<dbReference type="InterPro" id="IPR050267">
    <property type="entry name" value="Anti-sigma-factor_SerPK"/>
</dbReference>
<evidence type="ECO:0000256" key="1">
    <source>
        <dbReference type="ARBA" id="ARBA00022527"/>
    </source>
</evidence>
<evidence type="ECO:0000259" key="2">
    <source>
        <dbReference type="Pfam" id="PF13581"/>
    </source>
</evidence>
<name>A0A0A0BU54_9CELL</name>
<sequence length="119" mass="12770">MTFRRGDLSSVRHWVRRAARDVGLTEDRTDDIVLAVSELAANSVDHGGGSGSVRAWGEAGAFVVEVEDEGHIADPLAGLRTPGPDQLRGRGLWMVNQLADRVHLRSTPAGTTARVVAFV</sequence>
<proteinExistence type="predicted"/>
<reference evidence="3 4" key="2">
    <citation type="journal article" date="2015" name="Stand. Genomic Sci.">
        <title>Draft genome sequence of Cellulomonas carbonis T26(T) and comparative analysis of six Cellulomonas genomes.</title>
        <authorList>
            <person name="Zhuang W."/>
            <person name="Zhang S."/>
            <person name="Xia X."/>
            <person name="Wang G."/>
        </authorList>
    </citation>
    <scope>NUCLEOTIDE SEQUENCE [LARGE SCALE GENOMIC DNA]</scope>
    <source>
        <strain evidence="3 4">T26</strain>
    </source>
</reference>
<dbReference type="Gene3D" id="3.30.565.10">
    <property type="entry name" value="Histidine kinase-like ATPase, C-terminal domain"/>
    <property type="match status" value="1"/>
</dbReference>
<gene>
    <name evidence="3" type="ORF">N868_09045</name>
</gene>
<dbReference type="GO" id="GO:0004674">
    <property type="term" value="F:protein serine/threonine kinase activity"/>
    <property type="evidence" value="ECO:0007669"/>
    <property type="project" value="UniProtKB-KW"/>
</dbReference>
<evidence type="ECO:0000313" key="4">
    <source>
        <dbReference type="Proteomes" id="UP000029839"/>
    </source>
</evidence>
<dbReference type="InterPro" id="IPR036890">
    <property type="entry name" value="HATPase_C_sf"/>
</dbReference>
<protein>
    <recommendedName>
        <fullName evidence="2">Histidine kinase/HSP90-like ATPase domain-containing protein</fullName>
    </recommendedName>
</protein>
<dbReference type="PANTHER" id="PTHR35526:SF3">
    <property type="entry name" value="ANTI-SIGMA-F FACTOR RSBW"/>
    <property type="match status" value="1"/>
</dbReference>